<feature type="transmembrane region" description="Helical" evidence="1">
    <location>
        <begin position="73"/>
        <end position="95"/>
    </location>
</feature>
<evidence type="ECO:0000256" key="1">
    <source>
        <dbReference type="SAM" id="Phobius"/>
    </source>
</evidence>
<evidence type="ECO:0000313" key="3">
    <source>
        <dbReference type="Proteomes" id="UP000016064"/>
    </source>
</evidence>
<evidence type="ECO:0008006" key="4">
    <source>
        <dbReference type="Google" id="ProtNLM"/>
    </source>
</evidence>
<organism evidence="2 3">
    <name type="scientific">Chlamydia ibidis 10-1398/6</name>
    <dbReference type="NCBI Taxonomy" id="1046581"/>
    <lineage>
        <taxon>Bacteria</taxon>
        <taxon>Pseudomonadati</taxon>
        <taxon>Chlamydiota</taxon>
        <taxon>Chlamydiia</taxon>
        <taxon>Chlamydiales</taxon>
        <taxon>Chlamydiaceae</taxon>
        <taxon>Chlamydia/Chlamydophila group</taxon>
        <taxon>Chlamydia</taxon>
    </lineage>
</organism>
<accession>A0ABN0MZQ1</accession>
<keyword evidence="3" id="KW-1185">Reference proteome</keyword>
<feature type="transmembrane region" description="Helical" evidence="1">
    <location>
        <begin position="38"/>
        <end position="61"/>
    </location>
</feature>
<evidence type="ECO:0000313" key="2">
    <source>
        <dbReference type="EMBL" id="EQM62807.1"/>
    </source>
</evidence>
<protein>
    <recommendedName>
        <fullName evidence="4">IncA family protein</fullName>
    </recommendedName>
</protein>
<dbReference type="EMBL" id="APJW01000002">
    <property type="protein sequence ID" value="EQM62807.1"/>
    <property type="molecule type" value="Genomic_DNA"/>
</dbReference>
<keyword evidence="1" id="KW-1133">Transmembrane helix</keyword>
<dbReference type="RefSeq" id="WP_020370177.1">
    <property type="nucleotide sequence ID" value="NZ_APJW01000002.1"/>
</dbReference>
<reference evidence="2 3" key="1">
    <citation type="submission" date="2013-07" db="EMBL/GenBank/DDBJ databases">
        <title>Isolation of a new Chlamydia species from the feral Sacred Ibis (Threskiornis aethiopicus): Chlamydia ibidis.</title>
        <authorList>
            <person name="Vorimore F."/>
            <person name="Hsia R.-C."/>
            <person name="Huot-Creasy H."/>
            <person name="Bastian S."/>
            <person name="Deruyter L."/>
            <person name="Passet A."/>
            <person name="Sachse K."/>
            <person name="Bavoil P."/>
            <person name="Myers G."/>
            <person name="Laroucau K."/>
        </authorList>
    </citation>
    <scope>NUCLEOTIDE SEQUENCE [LARGE SCALE GENOMIC DNA]</scope>
    <source>
        <strain evidence="2 3">10-1398/6</strain>
    </source>
</reference>
<dbReference type="Proteomes" id="UP000016064">
    <property type="component" value="Unassembled WGS sequence"/>
</dbReference>
<proteinExistence type="predicted"/>
<keyword evidence="1" id="KW-0472">Membrane</keyword>
<gene>
    <name evidence="2" type="ORF">H359_0623</name>
</gene>
<name>A0ABN0MZQ1_9CHLA</name>
<sequence length="149" mass="16340">MSAHTNPVQRSLSVHNSSLSLLTGCQALESSGKNFYKLFLHTITIVLGIATIISIFTVLFFLNGLCMLDTTSIMLSSILIVLGVVFVSLGTVSLVKTVDQGLSGTLKKHLLEKNKEISRLQKLIDSRNTQEIGKNSRSKAVLSKKCYKR</sequence>
<comment type="caution">
    <text evidence="2">The sequence shown here is derived from an EMBL/GenBank/DDBJ whole genome shotgun (WGS) entry which is preliminary data.</text>
</comment>
<keyword evidence="1" id="KW-0812">Transmembrane</keyword>